<gene>
    <name evidence="2" type="ORF">NP493_331g02001</name>
</gene>
<organism evidence="2 3">
    <name type="scientific">Ridgeia piscesae</name>
    <name type="common">Tubeworm</name>
    <dbReference type="NCBI Taxonomy" id="27915"/>
    <lineage>
        <taxon>Eukaryota</taxon>
        <taxon>Metazoa</taxon>
        <taxon>Spiralia</taxon>
        <taxon>Lophotrochozoa</taxon>
        <taxon>Annelida</taxon>
        <taxon>Polychaeta</taxon>
        <taxon>Sedentaria</taxon>
        <taxon>Canalipalpata</taxon>
        <taxon>Sabellida</taxon>
        <taxon>Siboglinidae</taxon>
        <taxon>Ridgeia</taxon>
    </lineage>
</organism>
<reference evidence="2" key="1">
    <citation type="journal article" date="2023" name="Mol. Biol. Evol.">
        <title>Third-Generation Sequencing Reveals the Adaptive Role of the Epigenome in Three Deep-Sea Polychaetes.</title>
        <authorList>
            <person name="Perez M."/>
            <person name="Aroh O."/>
            <person name="Sun Y."/>
            <person name="Lan Y."/>
            <person name="Juniper S.K."/>
            <person name="Young C.R."/>
            <person name="Angers B."/>
            <person name="Qian P.Y."/>
        </authorList>
    </citation>
    <scope>NUCLEOTIDE SEQUENCE</scope>
    <source>
        <strain evidence="2">R07B-5</strain>
    </source>
</reference>
<feature type="transmembrane region" description="Helical" evidence="1">
    <location>
        <begin position="12"/>
        <end position="29"/>
    </location>
</feature>
<dbReference type="AlphaFoldDB" id="A0AAD9L4F7"/>
<keyword evidence="3" id="KW-1185">Reference proteome</keyword>
<evidence type="ECO:0000313" key="3">
    <source>
        <dbReference type="Proteomes" id="UP001209878"/>
    </source>
</evidence>
<keyword evidence="1" id="KW-0812">Transmembrane</keyword>
<name>A0AAD9L4F7_RIDPI</name>
<keyword evidence="1" id="KW-1133">Transmembrane helix</keyword>
<evidence type="ECO:0000256" key="1">
    <source>
        <dbReference type="SAM" id="Phobius"/>
    </source>
</evidence>
<dbReference type="Proteomes" id="UP001209878">
    <property type="component" value="Unassembled WGS sequence"/>
</dbReference>
<protein>
    <submittedName>
        <fullName evidence="2">Uncharacterized protein</fullName>
    </submittedName>
</protein>
<keyword evidence="1" id="KW-0472">Membrane</keyword>
<accession>A0AAD9L4F7</accession>
<sequence>MLNFYRAVIKSVLIFSIIVWFWSITLRLYRVVKTASRIIGRDLSSLEILYQQRLLGRATLISQGSSHPAHDLFEPLPSSRRFRSIKTRTNRFNTSFYPLAVQALSKQVIFLPPAANIYSTFR</sequence>
<evidence type="ECO:0000313" key="2">
    <source>
        <dbReference type="EMBL" id="KAK2182879.1"/>
    </source>
</evidence>
<dbReference type="EMBL" id="JAODUO010000332">
    <property type="protein sequence ID" value="KAK2182879.1"/>
    <property type="molecule type" value="Genomic_DNA"/>
</dbReference>
<comment type="caution">
    <text evidence="2">The sequence shown here is derived from an EMBL/GenBank/DDBJ whole genome shotgun (WGS) entry which is preliminary data.</text>
</comment>
<proteinExistence type="predicted"/>